<dbReference type="HOGENOM" id="CLU_427638_0_0_1"/>
<feature type="region of interest" description="Disordered" evidence="1">
    <location>
        <begin position="547"/>
        <end position="640"/>
    </location>
</feature>
<feature type="region of interest" description="Disordered" evidence="1">
    <location>
        <begin position="140"/>
        <end position="166"/>
    </location>
</feature>
<protein>
    <submittedName>
        <fullName evidence="2">Uncharacterized protein</fullName>
    </submittedName>
</protein>
<feature type="compositionally biased region" description="Low complexity" evidence="1">
    <location>
        <begin position="402"/>
        <end position="430"/>
    </location>
</feature>
<feature type="compositionally biased region" description="Basic and acidic residues" evidence="1">
    <location>
        <begin position="623"/>
        <end position="640"/>
    </location>
</feature>
<feature type="region of interest" description="Disordered" evidence="1">
    <location>
        <begin position="1"/>
        <end position="59"/>
    </location>
</feature>
<dbReference type="AlphaFoldDB" id="V2XJ52"/>
<evidence type="ECO:0000256" key="1">
    <source>
        <dbReference type="SAM" id="MobiDB-lite"/>
    </source>
</evidence>
<dbReference type="KEGG" id="mrr:Moror_4416"/>
<feature type="compositionally biased region" description="Polar residues" evidence="1">
    <location>
        <begin position="205"/>
        <end position="214"/>
    </location>
</feature>
<feature type="compositionally biased region" description="Basic and acidic residues" evidence="1">
    <location>
        <begin position="577"/>
        <end position="593"/>
    </location>
</feature>
<feature type="compositionally biased region" description="Pro residues" evidence="1">
    <location>
        <begin position="314"/>
        <end position="323"/>
    </location>
</feature>
<sequence length="640" mass="69525">MSTASNSKNTHSRLHTRVKGDNSSSSSTSSSGNPFRAPLEENGLINSRSHTSSSVHKTLHSFRESTDSYADMSIDYDANPFHSSSEVVIPASQPAEGSVVWNGFMTQLPQPLNDLKVESESSLKRPYVLTTSYHERTPERVSSLSAKLSNSGGYASTSYTREPPSKFRRSLRLNLMEDVSDCIALSDDTLKDAIASMSRSMPVPTHQTRAVASTSEKRVSDRKGKVQDSTSKVQKKAPAAPHSRKPISRKGKERETQESSLSVFSGREQAMDVDTEPSGTVLDLDPYQNQVQDEHPHGTIQLQPSLRDISSLPQPVPLSPAGPPHHHSFRRSVPPSRALEHQPASGNTQPTLDAGSSSNHPRASLNIQDIIRDALSSEAANTQHPPRSKPKFITSVQTLSTSSRSSSSNSSFSRSRSANSSFASNASSRNGSMKWTEFGFRESISISDTQISEVDSVYGSVLPKPKPVQPKAAEPPREPSPFEDGREPKVEVQAQEKRPKAVSTAAASVEAIRPTQAKAPPLGMMRRHNVSGLSRSKTLPQVQQKFRAPFKTGNDAGPSARRTKAIMEGLAGSKGSSRKELDKPGEKVVKERASSTTDADGPDIHEGAADSSTYFDDVSMDSEMGRELDDIERKLTQSQD</sequence>
<dbReference type="EMBL" id="AWSO01000276">
    <property type="protein sequence ID" value="ESK92540.1"/>
    <property type="molecule type" value="Genomic_DNA"/>
</dbReference>
<feature type="region of interest" description="Disordered" evidence="1">
    <location>
        <begin position="378"/>
        <end position="431"/>
    </location>
</feature>
<feature type="compositionally biased region" description="Polar residues" evidence="1">
    <location>
        <begin position="344"/>
        <end position="362"/>
    </location>
</feature>
<keyword evidence="3" id="KW-1185">Reference proteome</keyword>
<accession>V2XJ52</accession>
<feature type="region of interest" description="Disordered" evidence="1">
    <location>
        <begin position="460"/>
        <end position="524"/>
    </location>
</feature>
<organism evidence="2 3">
    <name type="scientific">Moniliophthora roreri (strain MCA 2997)</name>
    <name type="common">Cocoa frosty pod rot fungus</name>
    <name type="synonym">Crinipellis roreri</name>
    <dbReference type="NCBI Taxonomy" id="1381753"/>
    <lineage>
        <taxon>Eukaryota</taxon>
        <taxon>Fungi</taxon>
        <taxon>Dikarya</taxon>
        <taxon>Basidiomycota</taxon>
        <taxon>Agaricomycotina</taxon>
        <taxon>Agaricomycetes</taxon>
        <taxon>Agaricomycetidae</taxon>
        <taxon>Agaricales</taxon>
        <taxon>Marasmiineae</taxon>
        <taxon>Marasmiaceae</taxon>
        <taxon>Moniliophthora</taxon>
    </lineage>
</organism>
<reference evidence="2 3" key="1">
    <citation type="journal article" date="2014" name="BMC Genomics">
        <title>Genome and secretome analysis of the hemibiotrophic fungal pathogen, Moniliophthora roreri, which causes frosty pod rot disease of cacao: mechanisms of the biotrophic and necrotrophic phases.</title>
        <authorList>
            <person name="Meinhardt L.W."/>
            <person name="Costa G.G.L."/>
            <person name="Thomazella D.P.T."/>
            <person name="Teixeira P.J.P.L."/>
            <person name="Carazzolle M.F."/>
            <person name="Schuster S.C."/>
            <person name="Carlson J.E."/>
            <person name="Guiltinan M.J."/>
            <person name="Mieczkowski P."/>
            <person name="Farmer A."/>
            <person name="Ramaraj T."/>
            <person name="Crozier J."/>
            <person name="Davis R.E."/>
            <person name="Shao J."/>
            <person name="Melnick R.L."/>
            <person name="Pereira G.A.G."/>
            <person name="Bailey B.A."/>
        </authorList>
    </citation>
    <scope>NUCLEOTIDE SEQUENCE [LARGE SCALE GENOMIC DNA]</scope>
    <source>
        <strain evidence="2 3">MCA 2997</strain>
    </source>
</reference>
<dbReference type="Proteomes" id="UP000017559">
    <property type="component" value="Unassembled WGS sequence"/>
</dbReference>
<evidence type="ECO:0000313" key="3">
    <source>
        <dbReference type="Proteomes" id="UP000017559"/>
    </source>
</evidence>
<feature type="region of interest" description="Disordered" evidence="1">
    <location>
        <begin position="309"/>
        <end position="362"/>
    </location>
</feature>
<feature type="compositionally biased region" description="Polar residues" evidence="1">
    <location>
        <begin position="140"/>
        <end position="160"/>
    </location>
</feature>
<evidence type="ECO:0000313" key="2">
    <source>
        <dbReference type="EMBL" id="ESK92540.1"/>
    </source>
</evidence>
<name>V2XJ52_MONRO</name>
<gene>
    <name evidence="2" type="ORF">Moror_4416</name>
</gene>
<feature type="compositionally biased region" description="Basic and acidic residues" evidence="1">
    <location>
        <begin position="215"/>
        <end position="226"/>
    </location>
</feature>
<proteinExistence type="predicted"/>
<feature type="region of interest" description="Disordered" evidence="1">
    <location>
        <begin position="197"/>
        <end position="284"/>
    </location>
</feature>
<feature type="compositionally biased region" description="Basic and acidic residues" evidence="1">
    <location>
        <begin position="483"/>
        <end position="499"/>
    </location>
</feature>
<feature type="compositionally biased region" description="Polar residues" evidence="1">
    <location>
        <begin position="44"/>
        <end position="56"/>
    </location>
</feature>
<dbReference type="OrthoDB" id="3062209at2759"/>
<comment type="caution">
    <text evidence="2">The sequence shown here is derived from an EMBL/GenBank/DDBJ whole genome shotgun (WGS) entry which is preliminary data.</text>
</comment>